<evidence type="ECO:0000313" key="1">
    <source>
        <dbReference type="EMBL" id="ORY44791.1"/>
    </source>
</evidence>
<accession>A0A1Y2CCK8</accession>
<dbReference type="Gene3D" id="2.40.320.10">
    <property type="entry name" value="Hypothetical Protein Pfu-838710-001"/>
    <property type="match status" value="1"/>
</dbReference>
<dbReference type="EMBL" id="MCGO01000021">
    <property type="protein sequence ID" value="ORY44791.1"/>
    <property type="molecule type" value="Genomic_DNA"/>
</dbReference>
<sequence>MDIWTGPILAAKGVNETPILELDETVYEFGSAFEVEVETSCPEYVETLLIDLLRESGCTEGISNSLKSKYTNYLAGNIDGKAAIA</sequence>
<organism evidence="1 2">
    <name type="scientific">Rhizoclosmatium globosum</name>
    <dbReference type="NCBI Taxonomy" id="329046"/>
    <lineage>
        <taxon>Eukaryota</taxon>
        <taxon>Fungi</taxon>
        <taxon>Fungi incertae sedis</taxon>
        <taxon>Chytridiomycota</taxon>
        <taxon>Chytridiomycota incertae sedis</taxon>
        <taxon>Chytridiomycetes</taxon>
        <taxon>Chytridiales</taxon>
        <taxon>Chytriomycetaceae</taxon>
        <taxon>Rhizoclosmatium</taxon>
    </lineage>
</organism>
<evidence type="ECO:0008006" key="3">
    <source>
        <dbReference type="Google" id="ProtNLM"/>
    </source>
</evidence>
<dbReference type="Proteomes" id="UP000193642">
    <property type="component" value="Unassembled WGS sequence"/>
</dbReference>
<gene>
    <name evidence="1" type="ORF">BCR33DRAFT_716744</name>
</gene>
<dbReference type="OrthoDB" id="2160189at2759"/>
<proteinExistence type="predicted"/>
<keyword evidence="2" id="KW-1185">Reference proteome</keyword>
<dbReference type="AlphaFoldDB" id="A0A1Y2CCK8"/>
<reference evidence="1 2" key="1">
    <citation type="submission" date="2016-07" db="EMBL/GenBank/DDBJ databases">
        <title>Pervasive Adenine N6-methylation of Active Genes in Fungi.</title>
        <authorList>
            <consortium name="DOE Joint Genome Institute"/>
            <person name="Mondo S.J."/>
            <person name="Dannebaum R.O."/>
            <person name="Kuo R.C."/>
            <person name="Labutti K."/>
            <person name="Haridas S."/>
            <person name="Kuo A."/>
            <person name="Salamov A."/>
            <person name="Ahrendt S.R."/>
            <person name="Lipzen A."/>
            <person name="Sullivan W."/>
            <person name="Andreopoulos W.B."/>
            <person name="Clum A."/>
            <person name="Lindquist E."/>
            <person name="Daum C."/>
            <person name="Ramamoorthy G.K."/>
            <person name="Gryganskyi A."/>
            <person name="Culley D."/>
            <person name="Magnuson J.K."/>
            <person name="James T.Y."/>
            <person name="O'Malley M.A."/>
            <person name="Stajich J.E."/>
            <person name="Spatafora J.W."/>
            <person name="Visel A."/>
            <person name="Grigoriev I.V."/>
        </authorList>
    </citation>
    <scope>NUCLEOTIDE SEQUENCE [LARGE SCALE GENOMIC DNA]</scope>
    <source>
        <strain evidence="1 2">JEL800</strain>
    </source>
</reference>
<evidence type="ECO:0000313" key="2">
    <source>
        <dbReference type="Proteomes" id="UP000193642"/>
    </source>
</evidence>
<comment type="caution">
    <text evidence="1">The sequence shown here is derived from an EMBL/GenBank/DDBJ whole genome shotgun (WGS) entry which is preliminary data.</text>
</comment>
<name>A0A1Y2CCK8_9FUNG</name>
<protein>
    <recommendedName>
        <fullName evidence="3">CYTH domain-containing protein</fullName>
    </recommendedName>
</protein>